<feature type="region of interest" description="Disordered" evidence="2">
    <location>
        <begin position="32"/>
        <end position="51"/>
    </location>
</feature>
<reference evidence="3" key="2">
    <citation type="submission" date="2025-09" db="UniProtKB">
        <authorList>
            <consortium name="Ensembl"/>
        </authorList>
    </citation>
    <scope>IDENTIFICATION</scope>
</reference>
<dbReference type="GeneTree" id="ENSGT01130000278947"/>
<dbReference type="Ensembl" id="ENSSBOT00000025332.1">
    <property type="protein sequence ID" value="ENSSBOP00000008572.1"/>
    <property type="gene ID" value="ENSSBOG00000021189.1"/>
</dbReference>
<reference evidence="3" key="1">
    <citation type="submission" date="2025-08" db="UniProtKB">
        <authorList>
            <consortium name="Ensembl"/>
        </authorList>
    </citation>
    <scope>IDENTIFICATION</scope>
</reference>
<name>A0A2K6SMH0_SAIBB</name>
<dbReference type="AlphaFoldDB" id="A0A2K6SMH0"/>
<organism evidence="3 4">
    <name type="scientific">Saimiri boliviensis boliviensis</name>
    <name type="common">Bolivian squirrel monkey</name>
    <dbReference type="NCBI Taxonomy" id="39432"/>
    <lineage>
        <taxon>Eukaryota</taxon>
        <taxon>Metazoa</taxon>
        <taxon>Chordata</taxon>
        <taxon>Craniata</taxon>
        <taxon>Vertebrata</taxon>
        <taxon>Euteleostomi</taxon>
        <taxon>Mammalia</taxon>
        <taxon>Eutheria</taxon>
        <taxon>Euarchontoglires</taxon>
        <taxon>Primates</taxon>
        <taxon>Haplorrhini</taxon>
        <taxon>Platyrrhini</taxon>
        <taxon>Cebidae</taxon>
        <taxon>Saimiriinae</taxon>
        <taxon>Saimiri</taxon>
    </lineage>
</organism>
<evidence type="ECO:0000313" key="4">
    <source>
        <dbReference type="Proteomes" id="UP000233220"/>
    </source>
</evidence>
<dbReference type="InterPro" id="IPR015157">
    <property type="entry name" value="TMA7"/>
</dbReference>
<dbReference type="PANTHER" id="PTHR28632">
    <property type="entry name" value="TRANSLATION MACHINERY-ASSOCIATED PROTEIN 7"/>
    <property type="match status" value="1"/>
</dbReference>
<feature type="compositionally biased region" description="Basic and acidic residues" evidence="2">
    <location>
        <begin position="1"/>
        <end position="21"/>
    </location>
</feature>
<evidence type="ECO:0000313" key="3">
    <source>
        <dbReference type="Ensembl" id="ENSSBOP00000008572.1"/>
    </source>
</evidence>
<dbReference type="STRING" id="39432.ENSSBOP00000008572"/>
<sequence length="51" mass="5735">MPKKQAKEMDEEDKAFKQKQKEQHKKLKEIKAKAVGKGPLATGGIKKSGRK</sequence>
<feature type="region of interest" description="Disordered" evidence="2">
    <location>
        <begin position="1"/>
        <end position="24"/>
    </location>
</feature>
<dbReference type="Pfam" id="PF09072">
    <property type="entry name" value="TMA7"/>
    <property type="match status" value="1"/>
</dbReference>
<protein>
    <submittedName>
        <fullName evidence="3">Uncharacterized protein</fullName>
    </submittedName>
</protein>
<evidence type="ECO:0000256" key="1">
    <source>
        <dbReference type="ARBA" id="ARBA00006631"/>
    </source>
</evidence>
<proteinExistence type="inferred from homology"/>
<evidence type="ECO:0000256" key="2">
    <source>
        <dbReference type="SAM" id="MobiDB-lite"/>
    </source>
</evidence>
<dbReference type="Proteomes" id="UP000233220">
    <property type="component" value="Unplaced"/>
</dbReference>
<comment type="similarity">
    <text evidence="1">Belongs to the TMA7 family.</text>
</comment>
<keyword evidence="4" id="KW-1185">Reference proteome</keyword>
<accession>A0A2K6SMH0</accession>